<keyword evidence="2" id="KW-0813">Transport</keyword>
<name>A0A7R8W892_9CRUS</name>
<feature type="region of interest" description="Disordered" evidence="10">
    <location>
        <begin position="397"/>
        <end position="417"/>
    </location>
</feature>
<dbReference type="Pfam" id="PF00638">
    <property type="entry name" value="Ran_BP1"/>
    <property type="match status" value="1"/>
</dbReference>
<dbReference type="InterPro" id="IPR045255">
    <property type="entry name" value="RanBP1-like"/>
</dbReference>
<feature type="region of interest" description="Disordered" evidence="10">
    <location>
        <begin position="1"/>
        <end position="40"/>
    </location>
</feature>
<dbReference type="GO" id="GO:0006606">
    <property type="term" value="P:protein import into nucleus"/>
    <property type="evidence" value="ECO:0007669"/>
    <property type="project" value="TreeGrafter"/>
</dbReference>
<feature type="compositionally biased region" description="Low complexity" evidence="10">
    <location>
        <begin position="456"/>
        <end position="525"/>
    </location>
</feature>
<dbReference type="InterPro" id="IPR015007">
    <property type="entry name" value="NUP2/50/61"/>
</dbReference>
<protein>
    <submittedName>
        <fullName evidence="11">Uncharacterized protein</fullName>
    </submittedName>
</protein>
<feature type="region of interest" description="Disordered" evidence="10">
    <location>
        <begin position="615"/>
        <end position="648"/>
    </location>
</feature>
<feature type="compositionally biased region" description="Basic and acidic residues" evidence="10">
    <location>
        <begin position="1"/>
        <end position="15"/>
    </location>
</feature>
<dbReference type="SUPFAM" id="SSF50729">
    <property type="entry name" value="PH domain-like"/>
    <property type="match status" value="1"/>
</dbReference>
<gene>
    <name evidence="11" type="ORF">CTOB1V02_LOCUS2204</name>
</gene>
<keyword evidence="6" id="KW-0007">Acetylation</keyword>
<evidence type="ECO:0000256" key="5">
    <source>
        <dbReference type="ARBA" id="ARBA00022927"/>
    </source>
</evidence>
<evidence type="ECO:0000256" key="1">
    <source>
        <dbReference type="ARBA" id="ARBA00004567"/>
    </source>
</evidence>
<keyword evidence="5" id="KW-0653">Protein transport</keyword>
<dbReference type="InterPro" id="IPR011993">
    <property type="entry name" value="PH-like_dom_sf"/>
</dbReference>
<evidence type="ECO:0000256" key="9">
    <source>
        <dbReference type="ARBA" id="ARBA00023242"/>
    </source>
</evidence>
<feature type="compositionally biased region" description="Low complexity" evidence="10">
    <location>
        <begin position="535"/>
        <end position="549"/>
    </location>
</feature>
<accession>A0A7R8W892</accession>
<organism evidence="11">
    <name type="scientific">Cyprideis torosa</name>
    <dbReference type="NCBI Taxonomy" id="163714"/>
    <lineage>
        <taxon>Eukaryota</taxon>
        <taxon>Metazoa</taxon>
        <taxon>Ecdysozoa</taxon>
        <taxon>Arthropoda</taxon>
        <taxon>Crustacea</taxon>
        <taxon>Oligostraca</taxon>
        <taxon>Ostracoda</taxon>
        <taxon>Podocopa</taxon>
        <taxon>Podocopida</taxon>
        <taxon>Cytherocopina</taxon>
        <taxon>Cytheroidea</taxon>
        <taxon>Cytherideidae</taxon>
        <taxon>Cyprideis</taxon>
    </lineage>
</organism>
<dbReference type="InterPro" id="IPR000156">
    <property type="entry name" value="Ran_bind_dom"/>
</dbReference>
<dbReference type="GO" id="GO:0005643">
    <property type="term" value="C:nuclear pore"/>
    <property type="evidence" value="ECO:0007669"/>
    <property type="project" value="UniProtKB-SubCell"/>
</dbReference>
<dbReference type="PANTHER" id="PTHR23138">
    <property type="entry name" value="RAN BINDING PROTEIN"/>
    <property type="match status" value="1"/>
</dbReference>
<evidence type="ECO:0000256" key="8">
    <source>
        <dbReference type="ARBA" id="ARBA00023132"/>
    </source>
</evidence>
<keyword evidence="4" id="KW-0509">mRNA transport</keyword>
<dbReference type="SMART" id="SM00160">
    <property type="entry name" value="RanBD"/>
    <property type="match status" value="1"/>
</dbReference>
<proteinExistence type="predicted"/>
<sequence length="784" mass="80401">MSKRTAEYELNHENWDQDLPADDSDARNGPSLLTSDQLASRGRVIAKAGRRKPGQGGGQAESTSSVFAGFKGFTSTPLVASAPKASPFPAAVAAGAFSFLANVTTASTTTNGHNVLPTSSLAKGDAGGGADTKKSSSSKASSTSGFGGFINPVTPSAATAKVPSSFPTSSASVTDSLVVPSQSSTSSSASLSGANTGLSVAQGIKSLSNAPGSVQSSSLDRRSLNEQFFQKIRDHLSQHVGCDCDLRPTLKSYIPAVQQPLERKTLNREFVRNIQDHFSQHQDCDCDLRPSLRSYLRHFQTLEEEPPTTVSVASGVTSKPDTLSSTPTAAPPPGVTSTPDPSAPLKEASDLFPPLKPGFAFGGAGPKPGVSAPPFLPAFRPPPPAVASAPQGITFGQYDVSSSGGKMTRKAEGQGTLSHAPAVKTSFSFGQAPPPASAVSSPPSKTAVAIAPFKFGPPTTTVGSTPPLTTSSTGFLATSSSTTTPLATSSSTAPLATSSSTTTPLATSSSAAPPLATSAATSPTTGFSFKPLPPATSGATPPSAAPTPGFSFKPLPPATGATTPFSFGAKSDAPTPGTFVFGRSTTTSSTTGLGQPLPFTFGNSASTATGSGGGVKPFSFGATPVAPATAQTEDAQDEESDEPPKVEVKEVKEPEAFFSRRCKLFYRAEDSYKDKGVGTLHLKTLESGKTQLLVRADTNLGNILLNVCIDGVSATTKTNGVIFSCIPHPPLDPSGKRIPHDKPVIFLVKVRTAEMAEDLCKHMRNPPRKAAAPSASDDDVVTLD</sequence>
<comment type="subcellular location">
    <subcellularLocation>
        <location evidence="1">Nucleus</location>
        <location evidence="1">Nuclear pore complex</location>
    </subcellularLocation>
</comment>
<feature type="region of interest" description="Disordered" evidence="10">
    <location>
        <begin position="304"/>
        <end position="350"/>
    </location>
</feature>
<dbReference type="OrthoDB" id="10062131at2759"/>
<feature type="compositionally biased region" description="Low complexity" evidence="10">
    <location>
        <begin position="135"/>
        <end position="144"/>
    </location>
</feature>
<keyword evidence="3" id="KW-0677">Repeat</keyword>
<evidence type="ECO:0000256" key="3">
    <source>
        <dbReference type="ARBA" id="ARBA00022737"/>
    </source>
</evidence>
<evidence type="ECO:0000256" key="4">
    <source>
        <dbReference type="ARBA" id="ARBA00022816"/>
    </source>
</evidence>
<feature type="compositionally biased region" description="Polar residues" evidence="10">
    <location>
        <begin position="308"/>
        <end position="321"/>
    </location>
</feature>
<dbReference type="GO" id="GO:0051028">
    <property type="term" value="P:mRNA transport"/>
    <property type="evidence" value="ECO:0007669"/>
    <property type="project" value="UniProtKB-KW"/>
</dbReference>
<evidence type="ECO:0000256" key="7">
    <source>
        <dbReference type="ARBA" id="ARBA00023010"/>
    </source>
</evidence>
<dbReference type="Pfam" id="PF08911">
    <property type="entry name" value="NUP50"/>
    <property type="match status" value="1"/>
</dbReference>
<dbReference type="PANTHER" id="PTHR23138:SF141">
    <property type="entry name" value="NUCLEAR PORE COMPLEX PROTEIN NUP50"/>
    <property type="match status" value="1"/>
</dbReference>
<keyword evidence="7" id="KW-0811">Translocation</keyword>
<feature type="region of interest" description="Disordered" evidence="10">
    <location>
        <begin position="456"/>
        <end position="573"/>
    </location>
</feature>
<feature type="compositionally biased region" description="Polar residues" evidence="10">
    <location>
        <begin position="108"/>
        <end position="121"/>
    </location>
</feature>
<reference evidence="11" key="1">
    <citation type="submission" date="2020-11" db="EMBL/GenBank/DDBJ databases">
        <authorList>
            <person name="Tran Van P."/>
        </authorList>
    </citation>
    <scope>NUCLEOTIDE SEQUENCE</scope>
</reference>
<evidence type="ECO:0000256" key="2">
    <source>
        <dbReference type="ARBA" id="ARBA00022448"/>
    </source>
</evidence>
<feature type="region of interest" description="Disordered" evidence="10">
    <location>
        <begin position="764"/>
        <end position="784"/>
    </location>
</feature>
<evidence type="ECO:0000256" key="10">
    <source>
        <dbReference type="SAM" id="MobiDB-lite"/>
    </source>
</evidence>
<keyword evidence="9" id="KW-0539">Nucleus</keyword>
<dbReference type="Gene3D" id="2.30.29.30">
    <property type="entry name" value="Pleckstrin-homology domain (PH domain)/Phosphotyrosine-binding domain (PTB)"/>
    <property type="match status" value="1"/>
</dbReference>
<evidence type="ECO:0000256" key="6">
    <source>
        <dbReference type="ARBA" id="ARBA00022990"/>
    </source>
</evidence>
<evidence type="ECO:0000313" key="11">
    <source>
        <dbReference type="EMBL" id="CAD7224234.1"/>
    </source>
</evidence>
<dbReference type="CDD" id="cd13170">
    <property type="entry name" value="RanBD_NUP50"/>
    <property type="match status" value="1"/>
</dbReference>
<dbReference type="EMBL" id="OB660334">
    <property type="protein sequence ID" value="CAD7224234.1"/>
    <property type="molecule type" value="Genomic_DNA"/>
</dbReference>
<feature type="region of interest" description="Disordered" evidence="10">
    <location>
        <begin position="108"/>
        <end position="145"/>
    </location>
</feature>
<keyword evidence="8" id="KW-0906">Nuclear pore complex</keyword>
<dbReference type="AlphaFoldDB" id="A0A7R8W892"/>